<evidence type="ECO:0000313" key="1">
    <source>
        <dbReference type="EMBL" id="GAA3657416.1"/>
    </source>
</evidence>
<protein>
    <submittedName>
        <fullName evidence="1">Uncharacterized protein</fullName>
    </submittedName>
</protein>
<name>A0ABP7BDH1_9PSEU</name>
<evidence type="ECO:0000313" key="2">
    <source>
        <dbReference type="Proteomes" id="UP001500711"/>
    </source>
</evidence>
<reference evidence="2" key="1">
    <citation type="journal article" date="2019" name="Int. J. Syst. Evol. Microbiol.">
        <title>The Global Catalogue of Microorganisms (GCM) 10K type strain sequencing project: providing services to taxonomists for standard genome sequencing and annotation.</title>
        <authorList>
            <consortium name="The Broad Institute Genomics Platform"/>
            <consortium name="The Broad Institute Genome Sequencing Center for Infectious Disease"/>
            <person name="Wu L."/>
            <person name="Ma J."/>
        </authorList>
    </citation>
    <scope>NUCLEOTIDE SEQUENCE [LARGE SCALE GENOMIC DNA]</scope>
    <source>
        <strain evidence="2">JCM 17494</strain>
    </source>
</reference>
<keyword evidence="2" id="KW-1185">Reference proteome</keyword>
<comment type="caution">
    <text evidence="1">The sequence shown here is derived from an EMBL/GenBank/DDBJ whole genome shotgun (WGS) entry which is preliminary data.</text>
</comment>
<organism evidence="1 2">
    <name type="scientific">Lentzea roselyniae</name>
    <dbReference type="NCBI Taxonomy" id="531940"/>
    <lineage>
        <taxon>Bacteria</taxon>
        <taxon>Bacillati</taxon>
        <taxon>Actinomycetota</taxon>
        <taxon>Actinomycetes</taxon>
        <taxon>Pseudonocardiales</taxon>
        <taxon>Pseudonocardiaceae</taxon>
        <taxon>Lentzea</taxon>
    </lineage>
</organism>
<accession>A0ABP7BDH1</accession>
<gene>
    <name evidence="1" type="ORF">GCM10022267_49420</name>
</gene>
<dbReference type="Proteomes" id="UP001500711">
    <property type="component" value="Unassembled WGS sequence"/>
</dbReference>
<proteinExistence type="predicted"/>
<dbReference type="EMBL" id="BAABBE010000014">
    <property type="protein sequence ID" value="GAA3657416.1"/>
    <property type="molecule type" value="Genomic_DNA"/>
</dbReference>
<sequence length="126" mass="13753">MRCRGGSARVRRGRQEAVMRRNAVALAVLLFLGQLFIVAAPAEPTPSSGSVVRHAHDFANLPGAAPKPHNHHAAQVPQAQLPMDVPPVAKPSLPVRFVVSFVRRVHRTPDGIRWSPQRDRSPPSGR</sequence>